<dbReference type="Gene3D" id="3.40.50.1240">
    <property type="entry name" value="Phosphoglycerate mutase-like"/>
    <property type="match status" value="1"/>
</dbReference>
<dbReference type="InterPro" id="IPR029033">
    <property type="entry name" value="His_PPase_superfam"/>
</dbReference>
<evidence type="ECO:0000313" key="2">
    <source>
        <dbReference type="Proteomes" id="UP000519897"/>
    </source>
</evidence>
<comment type="caution">
    <text evidence="1">The sequence shown here is derived from an EMBL/GenBank/DDBJ whole genome shotgun (WGS) entry which is preliminary data.</text>
</comment>
<accession>A0A7W6LI95</accession>
<dbReference type="PANTHER" id="PTHR48100">
    <property type="entry name" value="BROAD-SPECIFICITY PHOSPHATASE YOR283W-RELATED"/>
    <property type="match status" value="1"/>
</dbReference>
<organism evidence="1 2">
    <name type="scientific">Rhizobium rhizoryzae</name>
    <dbReference type="NCBI Taxonomy" id="451876"/>
    <lineage>
        <taxon>Bacteria</taxon>
        <taxon>Pseudomonadati</taxon>
        <taxon>Pseudomonadota</taxon>
        <taxon>Alphaproteobacteria</taxon>
        <taxon>Hyphomicrobiales</taxon>
        <taxon>Rhizobiaceae</taxon>
        <taxon>Rhizobium/Agrobacterium group</taxon>
        <taxon>Rhizobium</taxon>
    </lineage>
</organism>
<gene>
    <name evidence="1" type="ORF">GGQ72_002015</name>
</gene>
<dbReference type="GO" id="GO:0016791">
    <property type="term" value="F:phosphatase activity"/>
    <property type="evidence" value="ECO:0007669"/>
    <property type="project" value="TreeGrafter"/>
</dbReference>
<name>A0A7W6LI95_9HYPH</name>
<dbReference type="Pfam" id="PF00300">
    <property type="entry name" value="His_Phos_1"/>
    <property type="match status" value="1"/>
</dbReference>
<dbReference type="EMBL" id="JACIEC010000001">
    <property type="protein sequence ID" value="MBB4143516.1"/>
    <property type="molecule type" value="Genomic_DNA"/>
</dbReference>
<sequence length="199" mass="21808">MFGLYISHPQVQIDPQVAVPDWSLSPLGRERVLAAAARPWVAKLQRIVSSPERKAIETAEILAEAAGVEVEIASASHEIDRSSTGYLTHDAHEEAANRFFADPSHSFRGWEKAIDAQQRIVTTISQIILEHDPARPIAFVGHGGVGTLLKCSLAGRPIARDGDQPPGGGNLFCFSLARNLAECRLKCEWTPMEFWQGET</sequence>
<dbReference type="RefSeq" id="WP_165133287.1">
    <property type="nucleotide sequence ID" value="NZ_CP049250.1"/>
</dbReference>
<protein>
    <submittedName>
        <fullName evidence="1">Broad specificity phosphatase PhoE</fullName>
    </submittedName>
</protein>
<reference evidence="1 2" key="1">
    <citation type="submission" date="2020-08" db="EMBL/GenBank/DDBJ databases">
        <title>Genomic Encyclopedia of Type Strains, Phase IV (KMG-IV): sequencing the most valuable type-strain genomes for metagenomic binning, comparative biology and taxonomic classification.</title>
        <authorList>
            <person name="Goeker M."/>
        </authorList>
    </citation>
    <scope>NUCLEOTIDE SEQUENCE [LARGE SCALE GENOMIC DNA]</scope>
    <source>
        <strain evidence="1 2">DSM 29514</strain>
    </source>
</reference>
<evidence type="ECO:0000313" key="1">
    <source>
        <dbReference type="EMBL" id="MBB4143516.1"/>
    </source>
</evidence>
<dbReference type="InterPro" id="IPR013078">
    <property type="entry name" value="His_Pase_superF_clade-1"/>
</dbReference>
<dbReference type="GO" id="GO:0005829">
    <property type="term" value="C:cytosol"/>
    <property type="evidence" value="ECO:0007669"/>
    <property type="project" value="TreeGrafter"/>
</dbReference>
<dbReference type="InterPro" id="IPR050275">
    <property type="entry name" value="PGM_Phosphatase"/>
</dbReference>
<keyword evidence="2" id="KW-1185">Reference proteome</keyword>
<dbReference type="SUPFAM" id="SSF53254">
    <property type="entry name" value="Phosphoglycerate mutase-like"/>
    <property type="match status" value="1"/>
</dbReference>
<dbReference type="Proteomes" id="UP000519897">
    <property type="component" value="Unassembled WGS sequence"/>
</dbReference>
<dbReference type="AlphaFoldDB" id="A0A7W6LI95"/>
<dbReference type="PANTHER" id="PTHR48100:SF44">
    <property type="entry name" value="PHOSPHATASE C1620.13-RELATED"/>
    <property type="match status" value="1"/>
</dbReference>
<proteinExistence type="predicted"/>
<dbReference type="CDD" id="cd07067">
    <property type="entry name" value="HP_PGM_like"/>
    <property type="match status" value="1"/>
</dbReference>